<gene>
    <name evidence="5" type="primary">truB</name>
    <name evidence="8" type="ORF">K9W45_07740</name>
</gene>
<dbReference type="Pfam" id="PF01509">
    <property type="entry name" value="TruB_N"/>
    <property type="match status" value="1"/>
</dbReference>
<keyword evidence="2 5" id="KW-0413">Isomerase</keyword>
<evidence type="ECO:0000259" key="6">
    <source>
        <dbReference type="SMART" id="SM00359"/>
    </source>
</evidence>
<reference evidence="8" key="1">
    <citation type="journal article" date="2022" name="Nat. Microbiol.">
        <title>Unique mobile elements and scalable gene flow at the prokaryote-eukaryote boundary revealed by circularized Asgard archaea genomes.</title>
        <authorList>
            <person name="Wu F."/>
            <person name="Speth D.R."/>
            <person name="Philosof A."/>
            <person name="Cremiere A."/>
            <person name="Narayanan A."/>
            <person name="Barco R.A."/>
            <person name="Connon S.A."/>
            <person name="Amend J.P."/>
            <person name="Antoshechkin I.A."/>
            <person name="Orphan V.J."/>
        </authorList>
    </citation>
    <scope>NUCLEOTIDE SEQUENCE</scope>
    <source>
        <strain evidence="8">PM71</strain>
    </source>
</reference>
<dbReference type="InterPro" id="IPR032819">
    <property type="entry name" value="TruB_C"/>
</dbReference>
<dbReference type="NCBIfam" id="NF003280">
    <property type="entry name" value="PRK04270.1"/>
    <property type="match status" value="1"/>
</dbReference>
<dbReference type="CDD" id="cd21148">
    <property type="entry name" value="PUA_Cbf5"/>
    <property type="match status" value="1"/>
</dbReference>
<dbReference type="InterPro" id="IPR002478">
    <property type="entry name" value="PUA"/>
</dbReference>
<dbReference type="InterPro" id="IPR020103">
    <property type="entry name" value="PsdUridine_synth_cat_dom_sf"/>
</dbReference>
<dbReference type="SMART" id="SM01136">
    <property type="entry name" value="DKCLD"/>
    <property type="match status" value="1"/>
</dbReference>
<dbReference type="SUPFAM" id="SSF55120">
    <property type="entry name" value="Pseudouridine synthase"/>
    <property type="match status" value="1"/>
</dbReference>
<feature type="domain" description="Dyskerin-like" evidence="7">
    <location>
        <begin position="15"/>
        <end position="63"/>
    </location>
</feature>
<evidence type="ECO:0000313" key="8">
    <source>
        <dbReference type="EMBL" id="UJG39752.1"/>
    </source>
</evidence>
<dbReference type="GO" id="GO:0000495">
    <property type="term" value="P:box H/ACA sno(s)RNA 3'-end processing"/>
    <property type="evidence" value="ECO:0007669"/>
    <property type="project" value="TreeGrafter"/>
</dbReference>
<dbReference type="GO" id="GO:0160148">
    <property type="term" value="F:tRNA pseudouridine(55) synthase activity"/>
    <property type="evidence" value="ECO:0007669"/>
    <property type="project" value="UniProtKB-EC"/>
</dbReference>
<protein>
    <recommendedName>
        <fullName evidence="5">Probable tRNA pseudouridine synthase B</fullName>
        <ecNumber evidence="5">5.4.99.25</ecNumber>
    </recommendedName>
    <alternativeName>
        <fullName evidence="5">tRNA pseudouridine(55) synthase</fullName>
        <shortName evidence="5">Psi55 synthase</shortName>
    </alternativeName>
    <alternativeName>
        <fullName evidence="5">tRNA pseudouridylate synthase</fullName>
    </alternativeName>
    <alternativeName>
        <fullName evidence="5">tRNA-uridine isomerase</fullName>
    </alternativeName>
</protein>
<dbReference type="PANTHER" id="PTHR23127">
    <property type="entry name" value="CENTROMERE/MICROTUBULE BINDING PROTEIN CBF5"/>
    <property type="match status" value="1"/>
</dbReference>
<comment type="similarity">
    <text evidence="4 5">Belongs to the pseudouridine synthase TruB family. Type 2 subfamily.</text>
</comment>
<dbReference type="PANTHER" id="PTHR23127:SF0">
    <property type="entry name" value="H_ACA RIBONUCLEOPROTEIN COMPLEX SUBUNIT DKC1"/>
    <property type="match status" value="1"/>
</dbReference>
<dbReference type="InterPro" id="IPR036974">
    <property type="entry name" value="PUA_sf"/>
</dbReference>
<evidence type="ECO:0000256" key="3">
    <source>
        <dbReference type="ARBA" id="ARBA00060072"/>
    </source>
</evidence>
<proteinExistence type="inferred from homology"/>
<dbReference type="Gene3D" id="3.30.2350.10">
    <property type="entry name" value="Pseudouridine synthase"/>
    <property type="match status" value="1"/>
</dbReference>
<dbReference type="FunFam" id="3.30.2350.10:FF:000001">
    <property type="entry name" value="H/ACA ribonucleoprotein complex subunit CBF5"/>
    <property type="match status" value="1"/>
</dbReference>
<comment type="function">
    <text evidence="3 5">Could be responsible for synthesis of pseudouridine from uracil-55 in the psi GC loop of transfer RNAs.</text>
</comment>
<dbReference type="SUPFAM" id="SSF88697">
    <property type="entry name" value="PUA domain-like"/>
    <property type="match status" value="1"/>
</dbReference>
<accession>A0A9Y1BJ32</accession>
<evidence type="ECO:0000256" key="1">
    <source>
        <dbReference type="ARBA" id="ARBA00022694"/>
    </source>
</evidence>
<comment type="catalytic activity">
    <reaction evidence="5">
        <text>uridine(55) in tRNA = pseudouridine(55) in tRNA</text>
        <dbReference type="Rhea" id="RHEA:42532"/>
        <dbReference type="Rhea" id="RHEA-COMP:10101"/>
        <dbReference type="Rhea" id="RHEA-COMP:10102"/>
        <dbReference type="ChEBI" id="CHEBI:65314"/>
        <dbReference type="ChEBI" id="CHEBI:65315"/>
        <dbReference type="EC" id="5.4.99.25"/>
    </reaction>
</comment>
<dbReference type="GO" id="GO:0031119">
    <property type="term" value="P:tRNA pseudouridine synthesis"/>
    <property type="evidence" value="ECO:0007669"/>
    <property type="project" value="UniProtKB-UniRule"/>
</dbReference>
<name>A0A9Y1BJ32_9ARCH</name>
<dbReference type="Gene3D" id="2.30.130.10">
    <property type="entry name" value="PUA domain"/>
    <property type="match status" value="1"/>
</dbReference>
<dbReference type="GO" id="GO:0031120">
    <property type="term" value="P:snRNA pseudouridine synthesis"/>
    <property type="evidence" value="ECO:0007669"/>
    <property type="project" value="TreeGrafter"/>
</dbReference>
<evidence type="ECO:0000259" key="7">
    <source>
        <dbReference type="SMART" id="SM01136"/>
    </source>
</evidence>
<dbReference type="Pfam" id="PF16198">
    <property type="entry name" value="TruB_C_2"/>
    <property type="match status" value="1"/>
</dbReference>
<dbReference type="NCBIfam" id="TIGR00425">
    <property type="entry name" value="CBF5"/>
    <property type="match status" value="1"/>
</dbReference>
<keyword evidence="1 5" id="KW-0819">tRNA processing</keyword>
<dbReference type="GO" id="GO:0031118">
    <property type="term" value="P:rRNA pseudouridine synthesis"/>
    <property type="evidence" value="ECO:0007669"/>
    <property type="project" value="TreeGrafter"/>
</dbReference>
<dbReference type="InterPro" id="IPR002501">
    <property type="entry name" value="PsdUridine_synth_N"/>
</dbReference>
<feature type="domain" description="PUA" evidence="6">
    <location>
        <begin position="251"/>
        <end position="325"/>
    </location>
</feature>
<evidence type="ECO:0000256" key="2">
    <source>
        <dbReference type="ARBA" id="ARBA00023235"/>
    </source>
</evidence>
<dbReference type="CDD" id="cd02572">
    <property type="entry name" value="PseudoU_synth_hDyskerin"/>
    <property type="match status" value="1"/>
</dbReference>
<dbReference type="GO" id="GO:1990481">
    <property type="term" value="P:mRNA pseudouridine synthesis"/>
    <property type="evidence" value="ECO:0007669"/>
    <property type="project" value="TreeGrafter"/>
</dbReference>
<organism evidence="8">
    <name type="scientific">Candidatus Heimdallarchaeum aukensis</name>
    <dbReference type="NCBI Taxonomy" id="2876573"/>
    <lineage>
        <taxon>Archaea</taxon>
        <taxon>Promethearchaeati</taxon>
        <taxon>Candidatus Heimdallarchaeota</taxon>
        <taxon>Candidatus Heimdallarchaeia (ex Rinke et al. 2021) (nom. nud.)</taxon>
        <taxon>Candidatus Heimdallarchaeales</taxon>
        <taxon>Candidatus Heimdallarchaeaceae</taxon>
        <taxon>Candidatus Heimdallarchaeum</taxon>
    </lineage>
</organism>
<dbReference type="Pfam" id="PF01472">
    <property type="entry name" value="PUA"/>
    <property type="match status" value="1"/>
</dbReference>
<dbReference type="InterPro" id="IPR015947">
    <property type="entry name" value="PUA-like_sf"/>
</dbReference>
<evidence type="ECO:0000256" key="5">
    <source>
        <dbReference type="HAMAP-Rule" id="MF_01081"/>
    </source>
</evidence>
<evidence type="ECO:0000256" key="4">
    <source>
        <dbReference type="ARBA" id="ARBA00060775"/>
    </source>
</evidence>
<dbReference type="AlphaFoldDB" id="A0A9Y1BJ32"/>
<feature type="active site" description="Nucleophile" evidence="5">
    <location>
        <position position="82"/>
    </location>
</feature>
<dbReference type="SMART" id="SM00359">
    <property type="entry name" value="PUA"/>
    <property type="match status" value="1"/>
</dbReference>
<dbReference type="EC" id="5.4.99.25" evidence="5"/>
<sequence>MTLIFEPPEIELVDETIPIITLSSETTDYRYGKSPLNRSIEELLNYGIINLDKPPNPTSHEVVSFVKKILEIPRAGHSGTLDPAVTGVLPIALNKATRILDTLLLAGKEYVSIMQVHQDISHDKIKEVMLEYVGEIFQRPPIRASVKRVLRKRKIYELKILEIDDRQVLFKMSCQAGTYVRKFAHDIGQSLGCGAHMKELRRTRTGPFTEETFLSTLHGLYDAFMWYKEEKDEIPLRNIILPMEFAVKHLPKIYVKDNAVDSICHGAPVALPAISKFTSNFKEGDTVAIHSLKNELVALGDAQVDASKLEKMDSGLIVKTKRVLMPTGTYPKQN</sequence>
<dbReference type="NCBIfam" id="TIGR00451">
    <property type="entry name" value="unchar_dom_2"/>
    <property type="match status" value="1"/>
</dbReference>
<dbReference type="InterPro" id="IPR012960">
    <property type="entry name" value="Dyskerin-like"/>
</dbReference>
<dbReference type="InterPro" id="IPR004802">
    <property type="entry name" value="tRNA_PsdUridine_synth_B_fam"/>
</dbReference>
<dbReference type="InterPro" id="IPR004521">
    <property type="entry name" value="Uncharacterised_CHP00451"/>
</dbReference>
<dbReference type="InterPro" id="IPR026326">
    <property type="entry name" value="TruB_arch"/>
</dbReference>
<dbReference type="PROSITE" id="PS50890">
    <property type="entry name" value="PUA"/>
    <property type="match status" value="1"/>
</dbReference>
<dbReference type="GO" id="GO:0003723">
    <property type="term" value="F:RNA binding"/>
    <property type="evidence" value="ECO:0007669"/>
    <property type="project" value="InterPro"/>
</dbReference>
<dbReference type="HAMAP" id="MF_01081">
    <property type="entry name" value="TruB_arch"/>
    <property type="match status" value="1"/>
</dbReference>
<dbReference type="Proteomes" id="UP001201020">
    <property type="component" value="Chromosome"/>
</dbReference>
<dbReference type="EMBL" id="CP084166">
    <property type="protein sequence ID" value="UJG39752.1"/>
    <property type="molecule type" value="Genomic_DNA"/>
</dbReference>
<dbReference type="Pfam" id="PF08068">
    <property type="entry name" value="DKCLD"/>
    <property type="match status" value="1"/>
</dbReference>